<evidence type="ECO:0000313" key="5">
    <source>
        <dbReference type="WBParaSite" id="SSTP_0000290400.1"/>
    </source>
</evidence>
<proteinExistence type="predicted"/>
<accession>A0A0K0E090</accession>
<dbReference type="InterPro" id="IPR056005">
    <property type="entry name" value="DUF7583"/>
</dbReference>
<sequence length="416" mass="47319">MFLQFQLSTIAWLLLHFLDCSYQTTYGEFFPSVPGELTGQSFPVTLKTNASSDLVIVKCPGSHYRHTKTTDDFSLTKNQHQLDLSHHTDDKVFAWAPIVHNSSGPSFMHCGKLSIQKINSMDSTNYVWTYSLNWENQPDPVQIMETQMVSKKLPSLESKCDYLGSMIVVYHKDKKSSLKKLEFKDKVISHVNDLFYYFEKPDSNNTMEVLGPCGIVRAVNYAPEIIIKEHASSLVIYKKMEFHVIKKEHVTVSYSIKLHIQDNTDMPDFYDGETITMKKMKLTRAGIEEVKNSDENIISSITIKGFQLLKFSYNCPTTGGTKLVKKIFYFAPVSESYVFPNEDTIYLANETAIQPNCSVHRLSFGYLDSVTVAGVATKLNDLPDNGAPKNNLKRVEDFIFTADVTEDRVTLDCFYV</sequence>
<dbReference type="Pfam" id="PF24490">
    <property type="entry name" value="DUF7585"/>
    <property type="match status" value="1"/>
</dbReference>
<evidence type="ECO:0000259" key="4">
    <source>
        <dbReference type="Pfam" id="PF24490"/>
    </source>
</evidence>
<dbReference type="WBParaSite" id="SSTP_0000290400.1">
    <property type="protein sequence ID" value="SSTP_0000290400.1"/>
    <property type="gene ID" value="SSTP_0000290400"/>
</dbReference>
<feature type="domain" description="DUF7584" evidence="3">
    <location>
        <begin position="223"/>
        <end position="330"/>
    </location>
</feature>
<feature type="domain" description="DUF7585" evidence="4">
    <location>
        <begin position="27"/>
        <end position="219"/>
    </location>
</feature>
<dbReference type="Pfam" id="PF24488">
    <property type="entry name" value="DUF7584"/>
    <property type="match status" value="1"/>
</dbReference>
<evidence type="ECO:0000259" key="3">
    <source>
        <dbReference type="Pfam" id="PF24488"/>
    </source>
</evidence>
<reference evidence="5" key="1">
    <citation type="submission" date="2015-08" db="UniProtKB">
        <authorList>
            <consortium name="WormBaseParasite"/>
        </authorList>
    </citation>
    <scope>IDENTIFICATION</scope>
</reference>
<dbReference type="InterPro" id="IPR056007">
    <property type="entry name" value="DUF7585"/>
</dbReference>
<dbReference type="Pfam" id="PF24486">
    <property type="entry name" value="DUF7583"/>
    <property type="match status" value="1"/>
</dbReference>
<feature type="chain" id="PRO_5005327229" evidence="1">
    <location>
        <begin position="28"/>
        <end position="416"/>
    </location>
</feature>
<dbReference type="AlphaFoldDB" id="A0A0K0E090"/>
<keyword evidence="1" id="KW-0732">Signal</keyword>
<evidence type="ECO:0000259" key="2">
    <source>
        <dbReference type="Pfam" id="PF24486"/>
    </source>
</evidence>
<feature type="signal peptide" evidence="1">
    <location>
        <begin position="1"/>
        <end position="27"/>
    </location>
</feature>
<organism evidence="5">
    <name type="scientific">Strongyloides stercoralis</name>
    <name type="common">Threadworm</name>
    <dbReference type="NCBI Taxonomy" id="6248"/>
    <lineage>
        <taxon>Eukaryota</taxon>
        <taxon>Metazoa</taxon>
        <taxon>Ecdysozoa</taxon>
        <taxon>Nematoda</taxon>
        <taxon>Chromadorea</taxon>
        <taxon>Rhabditida</taxon>
        <taxon>Tylenchina</taxon>
        <taxon>Panagrolaimomorpha</taxon>
        <taxon>Strongyloidoidea</taxon>
        <taxon>Strongyloididae</taxon>
        <taxon>Strongyloides</taxon>
    </lineage>
</organism>
<protein>
    <submittedName>
        <fullName evidence="5">ZP domain-containing protein</fullName>
    </submittedName>
</protein>
<feature type="domain" description="DUF7583" evidence="2">
    <location>
        <begin position="332"/>
        <end position="415"/>
    </location>
</feature>
<name>A0A0K0E090_STRER</name>
<dbReference type="InterPro" id="IPR056006">
    <property type="entry name" value="DUF7584"/>
</dbReference>
<dbReference type="STRING" id="6248.A0A0K0E090"/>
<evidence type="ECO:0000256" key="1">
    <source>
        <dbReference type="SAM" id="SignalP"/>
    </source>
</evidence>